<sequence length="306" mass="34812">MGSKTVFSDRSKEERGARLTTVDLSEFDVPGRGRGLLDVLRWRYLLRLLVRKGTATRYRNSVLGWTWSYVKPGIQFLVYWLVMGFIFGMDRGLENFPVYLFSGFVAVNFFNEAFGNATSSIVDNRALVKKIYLPRELFPIAAVWVAFVHFLPQLAILLVVCVLTGWIPTFAALGAALLGMLILGATSLGLGLFFAGLNVRFRDAQNFVEILRMLATWASPVLYTWTLVAEKLPEWVLYVYMVNPLTIAVEYFHYAFWQPTIPDERFHGFAPHFELYTAGAVVLCAAFLVIGQLVFRRFERSFAQDL</sequence>
<evidence type="ECO:0000256" key="9">
    <source>
        <dbReference type="RuleBase" id="RU361157"/>
    </source>
</evidence>
<dbReference type="Pfam" id="PF01061">
    <property type="entry name" value="ABC2_membrane"/>
    <property type="match status" value="1"/>
</dbReference>
<dbReference type="InterPro" id="IPR013525">
    <property type="entry name" value="ABC2_TM"/>
</dbReference>
<proteinExistence type="inferred from homology"/>
<accession>A0A4Y9FS61</accession>
<dbReference type="Proteomes" id="UP000298358">
    <property type="component" value="Unassembled WGS sequence"/>
</dbReference>
<dbReference type="PANTHER" id="PTHR30413">
    <property type="entry name" value="INNER MEMBRANE TRANSPORT PERMEASE"/>
    <property type="match status" value="1"/>
</dbReference>
<protein>
    <recommendedName>
        <fullName evidence="9">Transport permease protein</fullName>
    </recommendedName>
</protein>
<dbReference type="GO" id="GO:0015920">
    <property type="term" value="P:lipopolysaccharide transport"/>
    <property type="evidence" value="ECO:0007669"/>
    <property type="project" value="TreeGrafter"/>
</dbReference>
<feature type="transmembrane region" description="Helical" evidence="9">
    <location>
        <begin position="235"/>
        <end position="255"/>
    </location>
</feature>
<evidence type="ECO:0000313" key="11">
    <source>
        <dbReference type="EMBL" id="TFU32034.1"/>
    </source>
</evidence>
<dbReference type="InterPro" id="IPR047817">
    <property type="entry name" value="ABC2_TM_bact-type"/>
</dbReference>
<dbReference type="EMBL" id="SPQB01000037">
    <property type="protein sequence ID" value="TFU32034.1"/>
    <property type="molecule type" value="Genomic_DNA"/>
</dbReference>
<keyword evidence="6 9" id="KW-0812">Transmembrane</keyword>
<feature type="transmembrane region" description="Helical" evidence="9">
    <location>
        <begin position="137"/>
        <end position="163"/>
    </location>
</feature>
<evidence type="ECO:0000256" key="7">
    <source>
        <dbReference type="ARBA" id="ARBA00022989"/>
    </source>
</evidence>
<dbReference type="OrthoDB" id="9789409at2"/>
<keyword evidence="3 9" id="KW-0813">Transport</keyword>
<dbReference type="AlphaFoldDB" id="A0A4Y9FS61"/>
<keyword evidence="4 9" id="KW-1003">Cell membrane</keyword>
<feature type="transmembrane region" description="Helical" evidence="9">
    <location>
        <begin position="170"/>
        <end position="195"/>
    </location>
</feature>
<comment type="similarity">
    <text evidence="2 9">Belongs to the ABC-2 integral membrane protein family.</text>
</comment>
<evidence type="ECO:0000256" key="8">
    <source>
        <dbReference type="ARBA" id="ARBA00023136"/>
    </source>
</evidence>
<comment type="subcellular location">
    <subcellularLocation>
        <location evidence="1">Cell inner membrane</location>
        <topology evidence="1">Multi-pass membrane protein</topology>
    </subcellularLocation>
    <subcellularLocation>
        <location evidence="9">Cell membrane</location>
        <topology evidence="9">Multi-pass membrane protein</topology>
    </subcellularLocation>
</comment>
<evidence type="ECO:0000256" key="2">
    <source>
        <dbReference type="ARBA" id="ARBA00007783"/>
    </source>
</evidence>
<keyword evidence="12" id="KW-1185">Reference proteome</keyword>
<dbReference type="GO" id="GO:0005886">
    <property type="term" value="C:plasma membrane"/>
    <property type="evidence" value="ECO:0007669"/>
    <property type="project" value="UniProtKB-SubCell"/>
</dbReference>
<evidence type="ECO:0000256" key="3">
    <source>
        <dbReference type="ARBA" id="ARBA00022448"/>
    </source>
</evidence>
<feature type="transmembrane region" description="Helical" evidence="9">
    <location>
        <begin position="207"/>
        <end position="228"/>
    </location>
</feature>
<feature type="transmembrane region" description="Helical" evidence="9">
    <location>
        <begin position="69"/>
        <end position="89"/>
    </location>
</feature>
<evidence type="ECO:0000256" key="1">
    <source>
        <dbReference type="ARBA" id="ARBA00004429"/>
    </source>
</evidence>
<dbReference type="PROSITE" id="PS51012">
    <property type="entry name" value="ABC_TM2"/>
    <property type="match status" value="1"/>
</dbReference>
<reference evidence="11 12" key="1">
    <citation type="submission" date="2019-03" db="EMBL/GenBank/DDBJ databases">
        <title>Diversity of the mouse oral microbiome.</title>
        <authorList>
            <person name="Joseph S."/>
            <person name="Aduse-Opoku J."/>
            <person name="Curtis M."/>
            <person name="Wade W."/>
            <person name="Hashim A."/>
        </authorList>
    </citation>
    <scope>NUCLEOTIDE SEQUENCE [LARGE SCALE GENOMIC DNA]</scope>
    <source>
        <strain evidence="11 12">P1012</strain>
    </source>
</reference>
<gene>
    <name evidence="11" type="ORF">E4U02_12490</name>
</gene>
<comment type="caution">
    <text evidence="11">The sequence shown here is derived from an EMBL/GenBank/DDBJ whole genome shotgun (WGS) entry which is preliminary data.</text>
</comment>
<organism evidence="11 12">
    <name type="scientific">Microbacterium paludicola</name>
    <dbReference type="NCBI Taxonomy" id="300019"/>
    <lineage>
        <taxon>Bacteria</taxon>
        <taxon>Bacillati</taxon>
        <taxon>Actinomycetota</taxon>
        <taxon>Actinomycetes</taxon>
        <taxon>Micrococcales</taxon>
        <taxon>Microbacteriaceae</taxon>
        <taxon>Microbacterium</taxon>
    </lineage>
</organism>
<feature type="domain" description="ABC transmembrane type-2" evidence="10">
    <location>
        <begin position="63"/>
        <end position="298"/>
    </location>
</feature>
<dbReference type="PANTHER" id="PTHR30413:SF8">
    <property type="entry name" value="TRANSPORT PERMEASE PROTEIN"/>
    <property type="match status" value="1"/>
</dbReference>
<evidence type="ECO:0000256" key="5">
    <source>
        <dbReference type="ARBA" id="ARBA00022519"/>
    </source>
</evidence>
<evidence type="ECO:0000256" key="6">
    <source>
        <dbReference type="ARBA" id="ARBA00022692"/>
    </source>
</evidence>
<feature type="transmembrane region" description="Helical" evidence="9">
    <location>
        <begin position="275"/>
        <end position="295"/>
    </location>
</feature>
<evidence type="ECO:0000256" key="4">
    <source>
        <dbReference type="ARBA" id="ARBA00022475"/>
    </source>
</evidence>
<name>A0A4Y9FS61_9MICO</name>
<keyword evidence="5" id="KW-0997">Cell inner membrane</keyword>
<evidence type="ECO:0000259" key="10">
    <source>
        <dbReference type="PROSITE" id="PS51012"/>
    </source>
</evidence>
<keyword evidence="7 9" id="KW-1133">Transmembrane helix</keyword>
<keyword evidence="8 9" id="KW-0472">Membrane</keyword>
<evidence type="ECO:0000313" key="12">
    <source>
        <dbReference type="Proteomes" id="UP000298358"/>
    </source>
</evidence>
<dbReference type="GO" id="GO:0140359">
    <property type="term" value="F:ABC-type transporter activity"/>
    <property type="evidence" value="ECO:0007669"/>
    <property type="project" value="InterPro"/>
</dbReference>